<dbReference type="EMBL" id="JACCBM010000001">
    <property type="protein sequence ID" value="NYD70149.1"/>
    <property type="molecule type" value="Genomic_DNA"/>
</dbReference>
<proteinExistence type="predicted"/>
<evidence type="ECO:0000313" key="3">
    <source>
        <dbReference type="Proteomes" id="UP000549913"/>
    </source>
</evidence>
<dbReference type="AlphaFoldDB" id="A0A852SMW1"/>
<organism evidence="2 3">
    <name type="scientific">Herbiconiux flava</name>
    <dbReference type="NCBI Taxonomy" id="881268"/>
    <lineage>
        <taxon>Bacteria</taxon>
        <taxon>Bacillati</taxon>
        <taxon>Actinomycetota</taxon>
        <taxon>Actinomycetes</taxon>
        <taxon>Micrococcales</taxon>
        <taxon>Microbacteriaceae</taxon>
        <taxon>Herbiconiux</taxon>
    </lineage>
</organism>
<feature type="transmembrane region" description="Helical" evidence="1">
    <location>
        <begin position="78"/>
        <end position="96"/>
    </location>
</feature>
<keyword evidence="1" id="KW-0812">Transmembrane</keyword>
<accession>A0A852SMW1</accession>
<name>A0A852SMW1_9MICO</name>
<protein>
    <submittedName>
        <fullName evidence="2">Uncharacterized protein</fullName>
    </submittedName>
</protein>
<keyword evidence="1" id="KW-0472">Membrane</keyword>
<feature type="transmembrane region" description="Helical" evidence="1">
    <location>
        <begin position="116"/>
        <end position="137"/>
    </location>
</feature>
<keyword evidence="1" id="KW-1133">Transmembrane helix</keyword>
<evidence type="ECO:0000256" key="1">
    <source>
        <dbReference type="SAM" id="Phobius"/>
    </source>
</evidence>
<reference evidence="2 3" key="1">
    <citation type="submission" date="2020-07" db="EMBL/GenBank/DDBJ databases">
        <title>Sequencing the genomes of 1000 actinobacteria strains.</title>
        <authorList>
            <person name="Klenk H.-P."/>
        </authorList>
    </citation>
    <scope>NUCLEOTIDE SEQUENCE [LARGE SCALE GENOMIC DNA]</scope>
    <source>
        <strain evidence="2 3">DSM 26474</strain>
    </source>
</reference>
<comment type="caution">
    <text evidence="2">The sequence shown here is derived from an EMBL/GenBank/DDBJ whole genome shotgun (WGS) entry which is preliminary data.</text>
</comment>
<gene>
    <name evidence="2" type="ORF">BJ984_001307</name>
</gene>
<feature type="transmembrane region" description="Helical" evidence="1">
    <location>
        <begin position="12"/>
        <end position="33"/>
    </location>
</feature>
<dbReference type="RefSeq" id="WP_179547345.1">
    <property type="nucleotide sequence ID" value="NZ_BSEW01000001.1"/>
</dbReference>
<evidence type="ECO:0000313" key="2">
    <source>
        <dbReference type="EMBL" id="NYD70149.1"/>
    </source>
</evidence>
<dbReference type="Proteomes" id="UP000549913">
    <property type="component" value="Unassembled WGS sequence"/>
</dbReference>
<feature type="transmembrane region" description="Helical" evidence="1">
    <location>
        <begin position="39"/>
        <end position="57"/>
    </location>
</feature>
<sequence>MTLRIVNPYGKFLYVLIGGIAVVLLNLLVAALVGPVVGPVLYVVVLFGWILAGARFFRVPEEPIEPPRPWWKLTGRPTAGFVLAALFALQAITNQLTPVLGDRGRAGDDGGSTTTATVVTVACAIAAVAYLASSLRLRGRRAD</sequence>
<keyword evidence="3" id="KW-1185">Reference proteome</keyword>